<evidence type="ECO:0000313" key="2">
    <source>
        <dbReference type="Proteomes" id="UP001596114"/>
    </source>
</evidence>
<organism evidence="1 2">
    <name type="scientific">Rhodanobacter ginsengisoli</name>
    <dbReference type="NCBI Taxonomy" id="418646"/>
    <lineage>
        <taxon>Bacteria</taxon>
        <taxon>Pseudomonadati</taxon>
        <taxon>Pseudomonadota</taxon>
        <taxon>Gammaproteobacteria</taxon>
        <taxon>Lysobacterales</taxon>
        <taxon>Rhodanobacteraceae</taxon>
        <taxon>Rhodanobacter</taxon>
    </lineage>
</organism>
<gene>
    <name evidence="1" type="ORF">ACFPPA_16985</name>
</gene>
<accession>A0ABW0QTI1</accession>
<reference evidence="2" key="1">
    <citation type="journal article" date="2019" name="Int. J. Syst. Evol. Microbiol.">
        <title>The Global Catalogue of Microorganisms (GCM) 10K type strain sequencing project: providing services to taxonomists for standard genome sequencing and annotation.</title>
        <authorList>
            <consortium name="The Broad Institute Genomics Platform"/>
            <consortium name="The Broad Institute Genome Sequencing Center for Infectious Disease"/>
            <person name="Wu L."/>
            <person name="Ma J."/>
        </authorList>
    </citation>
    <scope>NUCLEOTIDE SEQUENCE [LARGE SCALE GENOMIC DNA]</scope>
    <source>
        <strain evidence="2">CGMCC 1.16619</strain>
    </source>
</reference>
<protein>
    <submittedName>
        <fullName evidence="1">Uncharacterized protein</fullName>
    </submittedName>
</protein>
<comment type="caution">
    <text evidence="1">The sequence shown here is derived from an EMBL/GenBank/DDBJ whole genome shotgun (WGS) entry which is preliminary data.</text>
</comment>
<sequence>MKVSSEKVVAMDMALSQGKGKPAIFAGIAPLDQSGTAADIPPAAADAAAAVQRRHARMGIALLLLFPDCP</sequence>
<keyword evidence="2" id="KW-1185">Reference proteome</keyword>
<dbReference type="RefSeq" id="WP_377322066.1">
    <property type="nucleotide sequence ID" value="NZ_JBHSNF010000004.1"/>
</dbReference>
<dbReference type="Proteomes" id="UP001596114">
    <property type="component" value="Unassembled WGS sequence"/>
</dbReference>
<proteinExistence type="predicted"/>
<dbReference type="EMBL" id="JBHSNF010000004">
    <property type="protein sequence ID" value="MFC5527440.1"/>
    <property type="molecule type" value="Genomic_DNA"/>
</dbReference>
<name>A0ABW0QTI1_9GAMM</name>
<evidence type="ECO:0000313" key="1">
    <source>
        <dbReference type="EMBL" id="MFC5527440.1"/>
    </source>
</evidence>